<evidence type="ECO:0000313" key="2">
    <source>
        <dbReference type="Proteomes" id="UP000053801"/>
    </source>
</evidence>
<reference evidence="1 2" key="1">
    <citation type="journal article" date="2013" name="Pathogens">
        <title>An Emerging Tick-Borne Disease of Humans Is Caused by a Subset of Strains with Conserved Genome Structure.</title>
        <authorList>
            <person name="Barbet A.F."/>
            <person name="Al-Khedery B."/>
            <person name="Stuen S."/>
            <person name="Granquist E.G."/>
            <person name="Felsheim R.F."/>
            <person name="Munderloh U.G."/>
        </authorList>
    </citation>
    <scope>NUCLEOTIDE SEQUENCE [LARGE SCALE GENOMIC DNA]</scope>
    <source>
        <strain evidence="1 2">Norway variant2</strain>
    </source>
</reference>
<proteinExistence type="predicted"/>
<dbReference type="Proteomes" id="UP000053801">
    <property type="component" value="Chromosome"/>
</dbReference>
<name>A0A161I5S9_ANAPH</name>
<accession>A0A161I5S9</accession>
<protein>
    <submittedName>
        <fullName evidence="1">Uncharacterized protein</fullName>
    </submittedName>
</protein>
<evidence type="ECO:0000313" key="1">
    <source>
        <dbReference type="EMBL" id="ANC34243.1"/>
    </source>
</evidence>
<reference evidence="1 2" key="2">
    <citation type="journal article" date="2014" name="Pathogens">
        <title>Comparative Genomics Identifies a Potential Marker of Human-Virulent Anaplasma phagocytophilum.</title>
        <authorList>
            <person name="Al-Khedery B."/>
            <person name="Barbet A.F."/>
        </authorList>
    </citation>
    <scope>NUCLEOTIDE SEQUENCE [LARGE SCALE GENOMIC DNA]</scope>
    <source>
        <strain evidence="1 2">Norway variant2</strain>
    </source>
</reference>
<dbReference type="AlphaFoldDB" id="A0A161I5S9"/>
<gene>
    <name evidence="1" type="ORF">P029_02485</name>
</gene>
<sequence length="73" mass="8273">MSVTIQSLKIMNSSLLQCLWLLLRIICLIELEYMPCIVTMCEDAIDAGSTLLHTIADIEYEQFKILYGSSTDL</sequence>
<dbReference type="EMBL" id="CP015376">
    <property type="protein sequence ID" value="ANC34243.1"/>
    <property type="molecule type" value="Genomic_DNA"/>
</dbReference>
<organism evidence="1 2">
    <name type="scientific">Anaplasma phagocytophilum str. Norway variant2</name>
    <dbReference type="NCBI Taxonomy" id="1392507"/>
    <lineage>
        <taxon>Bacteria</taxon>
        <taxon>Pseudomonadati</taxon>
        <taxon>Pseudomonadota</taxon>
        <taxon>Alphaproteobacteria</taxon>
        <taxon>Rickettsiales</taxon>
        <taxon>Anaplasmataceae</taxon>
        <taxon>Anaplasma</taxon>
        <taxon>phagocytophilum group</taxon>
    </lineage>
</organism>